<evidence type="ECO:0000313" key="1">
    <source>
        <dbReference type="EMBL" id="KAJ6642962.1"/>
    </source>
</evidence>
<dbReference type="AlphaFoldDB" id="A0A9Q0N4E4"/>
<accession>A0A9Q0N4E4</accession>
<sequence length="65" mass="7442">MDQVCTMDQFQLVWSQCCRYHGPCISSQLEYSHILMSSPSASTSFVRRLAMQNLPNPLVLIDEAY</sequence>
<proteinExistence type="predicted"/>
<comment type="caution">
    <text evidence="1">The sequence shown here is derived from an EMBL/GenBank/DDBJ whole genome shotgun (WGS) entry which is preliminary data.</text>
</comment>
<evidence type="ECO:0000313" key="2">
    <source>
        <dbReference type="Proteomes" id="UP001151699"/>
    </source>
</evidence>
<gene>
    <name evidence="1" type="ORF">Bhyg_07918</name>
</gene>
<keyword evidence="2" id="KW-1185">Reference proteome</keyword>
<reference evidence="1" key="1">
    <citation type="submission" date="2022-07" db="EMBL/GenBank/DDBJ databases">
        <authorList>
            <person name="Trinca V."/>
            <person name="Uliana J.V.C."/>
            <person name="Torres T.T."/>
            <person name="Ward R.J."/>
            <person name="Monesi N."/>
        </authorList>
    </citation>
    <scope>NUCLEOTIDE SEQUENCE</scope>
    <source>
        <strain evidence="1">HSMRA1968</strain>
        <tissue evidence="1">Whole embryos</tissue>
    </source>
</reference>
<dbReference type="Proteomes" id="UP001151699">
    <property type="component" value="Chromosome B"/>
</dbReference>
<protein>
    <submittedName>
        <fullName evidence="1">Uncharacterized protein</fullName>
    </submittedName>
</protein>
<organism evidence="1 2">
    <name type="scientific">Pseudolycoriella hygida</name>
    <dbReference type="NCBI Taxonomy" id="35572"/>
    <lineage>
        <taxon>Eukaryota</taxon>
        <taxon>Metazoa</taxon>
        <taxon>Ecdysozoa</taxon>
        <taxon>Arthropoda</taxon>
        <taxon>Hexapoda</taxon>
        <taxon>Insecta</taxon>
        <taxon>Pterygota</taxon>
        <taxon>Neoptera</taxon>
        <taxon>Endopterygota</taxon>
        <taxon>Diptera</taxon>
        <taxon>Nematocera</taxon>
        <taxon>Sciaroidea</taxon>
        <taxon>Sciaridae</taxon>
        <taxon>Pseudolycoriella</taxon>
    </lineage>
</organism>
<dbReference type="EMBL" id="WJQU01000002">
    <property type="protein sequence ID" value="KAJ6642962.1"/>
    <property type="molecule type" value="Genomic_DNA"/>
</dbReference>
<name>A0A9Q0N4E4_9DIPT</name>